<proteinExistence type="predicted"/>
<name>A0A6H5I8H9_9HYME</name>
<keyword evidence="3" id="KW-1185">Reference proteome</keyword>
<dbReference type="AlphaFoldDB" id="A0A6H5I8H9"/>
<evidence type="ECO:0000313" key="3">
    <source>
        <dbReference type="Proteomes" id="UP000479190"/>
    </source>
</evidence>
<organism evidence="2 3">
    <name type="scientific">Trichogramma brassicae</name>
    <dbReference type="NCBI Taxonomy" id="86971"/>
    <lineage>
        <taxon>Eukaryota</taxon>
        <taxon>Metazoa</taxon>
        <taxon>Ecdysozoa</taxon>
        <taxon>Arthropoda</taxon>
        <taxon>Hexapoda</taxon>
        <taxon>Insecta</taxon>
        <taxon>Pterygota</taxon>
        <taxon>Neoptera</taxon>
        <taxon>Endopterygota</taxon>
        <taxon>Hymenoptera</taxon>
        <taxon>Apocrita</taxon>
        <taxon>Proctotrupomorpha</taxon>
        <taxon>Chalcidoidea</taxon>
        <taxon>Trichogrammatidae</taxon>
        <taxon>Trichogramma</taxon>
    </lineage>
</organism>
<reference evidence="2 3" key="1">
    <citation type="submission" date="2020-02" db="EMBL/GenBank/DDBJ databases">
        <authorList>
            <person name="Ferguson B K."/>
        </authorList>
    </citation>
    <scope>NUCLEOTIDE SEQUENCE [LARGE SCALE GENOMIC DNA]</scope>
</reference>
<feature type="compositionally biased region" description="Basic and acidic residues" evidence="1">
    <location>
        <begin position="42"/>
        <end position="58"/>
    </location>
</feature>
<feature type="compositionally biased region" description="Low complexity" evidence="1">
    <location>
        <begin position="15"/>
        <end position="25"/>
    </location>
</feature>
<accession>A0A6H5I8H9</accession>
<dbReference type="Proteomes" id="UP000479190">
    <property type="component" value="Unassembled WGS sequence"/>
</dbReference>
<evidence type="ECO:0000313" key="2">
    <source>
        <dbReference type="EMBL" id="CAB0034273.1"/>
    </source>
</evidence>
<sequence length="71" mass="8025">MLNDSLLIRRRSERSAQSSSSSSRSYHGIWAAIRSSVGAGHLPEDMRRRWQRHSDAEARPPGQEFKSDGSK</sequence>
<feature type="region of interest" description="Disordered" evidence="1">
    <location>
        <begin position="1"/>
        <end position="25"/>
    </location>
</feature>
<evidence type="ECO:0000256" key="1">
    <source>
        <dbReference type="SAM" id="MobiDB-lite"/>
    </source>
</evidence>
<protein>
    <submittedName>
        <fullName evidence="2">Uncharacterized protein</fullName>
    </submittedName>
</protein>
<dbReference type="EMBL" id="CADCXV010000739">
    <property type="protein sequence ID" value="CAB0034273.1"/>
    <property type="molecule type" value="Genomic_DNA"/>
</dbReference>
<gene>
    <name evidence="2" type="ORF">TBRA_LOCUS6171</name>
</gene>
<feature type="region of interest" description="Disordered" evidence="1">
    <location>
        <begin position="41"/>
        <end position="71"/>
    </location>
</feature>